<evidence type="ECO:0000256" key="1">
    <source>
        <dbReference type="ARBA" id="ARBA00023015"/>
    </source>
</evidence>
<dbReference type="GO" id="GO:0009653">
    <property type="term" value="P:anatomical structure morphogenesis"/>
    <property type="evidence" value="ECO:0007669"/>
    <property type="project" value="TreeGrafter"/>
</dbReference>
<evidence type="ECO:0000313" key="6">
    <source>
        <dbReference type="Proteomes" id="UP000001307"/>
    </source>
</evidence>
<proteinExistence type="predicted"/>
<dbReference type="Pfam" id="PF03166">
    <property type="entry name" value="MH2"/>
    <property type="match status" value="1"/>
</dbReference>
<evidence type="ECO:0000259" key="3">
    <source>
        <dbReference type="PROSITE" id="PS51076"/>
    </source>
</evidence>
<dbReference type="GO" id="GO:0060395">
    <property type="term" value="P:SMAD protein signal transduction"/>
    <property type="evidence" value="ECO:0007669"/>
    <property type="project" value="TreeGrafter"/>
</dbReference>
<dbReference type="GO" id="GO:0000978">
    <property type="term" value="F:RNA polymerase II cis-regulatory region sequence-specific DNA binding"/>
    <property type="evidence" value="ECO:0007669"/>
    <property type="project" value="TreeGrafter"/>
</dbReference>
<accession>E4XXS7</accession>
<dbReference type="GO" id="GO:0070411">
    <property type="term" value="F:I-SMAD binding"/>
    <property type="evidence" value="ECO:0007669"/>
    <property type="project" value="TreeGrafter"/>
</dbReference>
<dbReference type="AlphaFoldDB" id="E4XXS7"/>
<dbReference type="SMART" id="SM00524">
    <property type="entry name" value="DWB"/>
    <property type="match status" value="1"/>
</dbReference>
<dbReference type="InterPro" id="IPR017855">
    <property type="entry name" value="SMAD-like_dom_sf"/>
</dbReference>
<reference evidence="4" key="1">
    <citation type="journal article" date="2010" name="Science">
        <title>Plasticity of animal genome architecture unmasked by rapid evolution of a pelagic tunicate.</title>
        <authorList>
            <person name="Denoeud F."/>
            <person name="Henriet S."/>
            <person name="Mungpakdee S."/>
            <person name="Aury J.M."/>
            <person name="Da Silva C."/>
            <person name="Brinkmann H."/>
            <person name="Mikhaleva J."/>
            <person name="Olsen L.C."/>
            <person name="Jubin C."/>
            <person name="Canestro C."/>
            <person name="Bouquet J.M."/>
            <person name="Danks G."/>
            <person name="Poulain J."/>
            <person name="Campsteijn C."/>
            <person name="Adamski M."/>
            <person name="Cross I."/>
            <person name="Yadetie F."/>
            <person name="Muffato M."/>
            <person name="Louis A."/>
            <person name="Butcher S."/>
            <person name="Tsagkogeorga G."/>
            <person name="Konrad A."/>
            <person name="Singh S."/>
            <person name="Jensen M.F."/>
            <person name="Cong E.H."/>
            <person name="Eikeseth-Otteraa H."/>
            <person name="Noel B."/>
            <person name="Anthouard V."/>
            <person name="Porcel B.M."/>
            <person name="Kachouri-Lafond R."/>
            <person name="Nishino A."/>
            <person name="Ugolini M."/>
            <person name="Chourrout P."/>
            <person name="Nishida H."/>
            <person name="Aasland R."/>
            <person name="Huzurbazar S."/>
            <person name="Westhof E."/>
            <person name="Delsuc F."/>
            <person name="Lehrach H."/>
            <person name="Reinhardt R."/>
            <person name="Weissenbach J."/>
            <person name="Roy S.W."/>
            <person name="Artiguenave F."/>
            <person name="Postlethwait J.H."/>
            <person name="Manak J.R."/>
            <person name="Thompson E.M."/>
            <person name="Jaillon O."/>
            <person name="Du Pasquier L."/>
            <person name="Boudinot P."/>
            <person name="Liberles D.A."/>
            <person name="Volff J.N."/>
            <person name="Philippe H."/>
            <person name="Lenhard B."/>
            <person name="Roest Crollius H."/>
            <person name="Wincker P."/>
            <person name="Chourrout D."/>
        </authorList>
    </citation>
    <scope>NUCLEOTIDE SEQUENCE [LARGE SCALE GENOMIC DNA]</scope>
</reference>
<sequence length="307" mass="35696">MNEFTKKEDEKMTIPAETFLERKEQDALKIASRREHKKSFAADRLQMWLNDSTGIVKNNSFQEFSKEYEFPSLIEKISQNQNLSFTVLDDNIIDSVCYEELQTWCSIQFFEFGSKRGEIFQGQNKTLKIGALEQEDISKFCLASIENPHFCKITYESIRAMIEEGLEIRFEAGNVIVCNLSEQSFLVQAISLKFYEHHLSPVKVCPPSFDFSKKTVQIAPKEQFIEAIIFDIIKYQNYLQEATKLTSATNLLNELRRFCFISISFVEGFGKGYRRKSICNTPCWIEIRLNSPLSWAEKIISTIEKNR</sequence>
<dbReference type="GO" id="GO:0030509">
    <property type="term" value="P:BMP signaling pathway"/>
    <property type="evidence" value="ECO:0007669"/>
    <property type="project" value="TreeGrafter"/>
</dbReference>
<dbReference type="EMBL" id="FN654998">
    <property type="protein sequence ID" value="CBY37523.1"/>
    <property type="molecule type" value="Genomic_DNA"/>
</dbReference>
<evidence type="ECO:0000256" key="2">
    <source>
        <dbReference type="ARBA" id="ARBA00023163"/>
    </source>
</evidence>
<evidence type="ECO:0000313" key="5">
    <source>
        <dbReference type="EMBL" id="CBY37523.1"/>
    </source>
</evidence>
<name>E4XXS7_OIKDI</name>
<dbReference type="EMBL" id="FN653291">
    <property type="protein sequence ID" value="CBY25161.1"/>
    <property type="molecule type" value="Genomic_DNA"/>
</dbReference>
<dbReference type="Proteomes" id="UP000011014">
    <property type="component" value="Unassembled WGS sequence"/>
</dbReference>
<dbReference type="PANTHER" id="PTHR13703">
    <property type="entry name" value="SMAD"/>
    <property type="match status" value="1"/>
</dbReference>
<keyword evidence="1" id="KW-0805">Transcription regulation</keyword>
<dbReference type="InterPro" id="IPR008984">
    <property type="entry name" value="SMAD_FHA_dom_sf"/>
</dbReference>
<keyword evidence="6" id="KW-1185">Reference proteome</keyword>
<dbReference type="PROSITE" id="PS51076">
    <property type="entry name" value="MH2"/>
    <property type="match status" value="1"/>
</dbReference>
<dbReference type="InterPro" id="IPR013790">
    <property type="entry name" value="Dwarfin"/>
</dbReference>
<dbReference type="InParanoid" id="E4XXS7"/>
<dbReference type="OrthoDB" id="5794312at2759"/>
<keyword evidence="2" id="KW-0804">Transcription</keyword>
<gene>
    <name evidence="4" type="ORF">GSOID_T00007475001</name>
    <name evidence="5" type="ORF">GSOID_T00030989001</name>
</gene>
<dbReference type="GO" id="GO:0071144">
    <property type="term" value="C:heteromeric SMAD protein complex"/>
    <property type="evidence" value="ECO:0007669"/>
    <property type="project" value="TreeGrafter"/>
</dbReference>
<dbReference type="Gene3D" id="2.60.200.10">
    <property type="match status" value="1"/>
</dbReference>
<dbReference type="Proteomes" id="UP000001307">
    <property type="component" value="Unassembled WGS sequence"/>
</dbReference>
<evidence type="ECO:0000313" key="4">
    <source>
        <dbReference type="EMBL" id="CBY25161.1"/>
    </source>
</evidence>
<organism evidence="4">
    <name type="scientific">Oikopleura dioica</name>
    <name type="common">Tunicate</name>
    <dbReference type="NCBI Taxonomy" id="34765"/>
    <lineage>
        <taxon>Eukaryota</taxon>
        <taxon>Metazoa</taxon>
        <taxon>Chordata</taxon>
        <taxon>Tunicata</taxon>
        <taxon>Appendicularia</taxon>
        <taxon>Copelata</taxon>
        <taxon>Oikopleuridae</taxon>
        <taxon>Oikopleura</taxon>
    </lineage>
</organism>
<feature type="domain" description="MH2" evidence="3">
    <location>
        <begin position="104"/>
        <end position="307"/>
    </location>
</feature>
<dbReference type="GO" id="GO:0000981">
    <property type="term" value="F:DNA-binding transcription factor activity, RNA polymerase II-specific"/>
    <property type="evidence" value="ECO:0007669"/>
    <property type="project" value="TreeGrafter"/>
</dbReference>
<dbReference type="GO" id="GO:0030154">
    <property type="term" value="P:cell differentiation"/>
    <property type="evidence" value="ECO:0007669"/>
    <property type="project" value="TreeGrafter"/>
</dbReference>
<dbReference type="InterPro" id="IPR001132">
    <property type="entry name" value="SMAD_dom_Dwarfin-type"/>
</dbReference>
<dbReference type="SUPFAM" id="SSF49879">
    <property type="entry name" value="SMAD/FHA domain"/>
    <property type="match status" value="1"/>
</dbReference>
<protein>
    <recommendedName>
        <fullName evidence="3">MH2 domain-containing protein</fullName>
    </recommendedName>
</protein>